<keyword evidence="3" id="KW-1185">Reference proteome</keyword>
<evidence type="ECO:0000256" key="1">
    <source>
        <dbReference type="SAM" id="Phobius"/>
    </source>
</evidence>
<organism evidence="2 3">
    <name type="scientific">Ilex paraguariensis</name>
    <name type="common">yerba mate</name>
    <dbReference type="NCBI Taxonomy" id="185542"/>
    <lineage>
        <taxon>Eukaryota</taxon>
        <taxon>Viridiplantae</taxon>
        <taxon>Streptophyta</taxon>
        <taxon>Embryophyta</taxon>
        <taxon>Tracheophyta</taxon>
        <taxon>Spermatophyta</taxon>
        <taxon>Magnoliopsida</taxon>
        <taxon>eudicotyledons</taxon>
        <taxon>Gunneridae</taxon>
        <taxon>Pentapetalae</taxon>
        <taxon>asterids</taxon>
        <taxon>campanulids</taxon>
        <taxon>Aquifoliales</taxon>
        <taxon>Aquifoliaceae</taxon>
        <taxon>Ilex</taxon>
    </lineage>
</organism>
<feature type="transmembrane region" description="Helical" evidence="1">
    <location>
        <begin position="14"/>
        <end position="36"/>
    </location>
</feature>
<accession>A0ABC8U0Q2</accession>
<protein>
    <submittedName>
        <fullName evidence="2">Uncharacterized protein</fullName>
    </submittedName>
</protein>
<proteinExistence type="predicted"/>
<dbReference type="AlphaFoldDB" id="A0ABC8U0Q2"/>
<dbReference type="EMBL" id="CAUOFW020006025">
    <property type="protein sequence ID" value="CAK9172604.1"/>
    <property type="molecule type" value="Genomic_DNA"/>
</dbReference>
<feature type="non-terminal residue" evidence="2">
    <location>
        <position position="61"/>
    </location>
</feature>
<comment type="caution">
    <text evidence="2">The sequence shown here is derived from an EMBL/GenBank/DDBJ whole genome shotgun (WGS) entry which is preliminary data.</text>
</comment>
<keyword evidence="1" id="KW-1133">Transmembrane helix</keyword>
<evidence type="ECO:0000313" key="3">
    <source>
        <dbReference type="Proteomes" id="UP001642360"/>
    </source>
</evidence>
<feature type="non-terminal residue" evidence="2">
    <location>
        <position position="1"/>
    </location>
</feature>
<dbReference type="Proteomes" id="UP001642360">
    <property type="component" value="Unassembled WGS sequence"/>
</dbReference>
<gene>
    <name evidence="2" type="ORF">ILEXP_LOCUS42252</name>
</gene>
<reference evidence="2 3" key="1">
    <citation type="submission" date="2024-02" db="EMBL/GenBank/DDBJ databases">
        <authorList>
            <person name="Vignale AGUSTIN F."/>
            <person name="Sosa J E."/>
            <person name="Modenutti C."/>
        </authorList>
    </citation>
    <scope>NUCLEOTIDE SEQUENCE [LARGE SCALE GENOMIC DNA]</scope>
</reference>
<keyword evidence="1" id="KW-0812">Transmembrane</keyword>
<keyword evidence="1" id="KW-0472">Membrane</keyword>
<name>A0ABC8U0Q2_9AQUA</name>
<sequence length="61" mass="6555">VFTFSQKISVNFQLLLRFIQGLSFLLALAGLAVAVVLTNLSVPDIFACILAFVPTGWGILS</sequence>
<evidence type="ECO:0000313" key="2">
    <source>
        <dbReference type="EMBL" id="CAK9172604.1"/>
    </source>
</evidence>